<organism evidence="5 6">
    <name type="scientific">Streptomyces murinus</name>
    <dbReference type="NCBI Taxonomy" id="33900"/>
    <lineage>
        <taxon>Bacteria</taxon>
        <taxon>Bacillati</taxon>
        <taxon>Actinomycetota</taxon>
        <taxon>Actinomycetes</taxon>
        <taxon>Kitasatosporales</taxon>
        <taxon>Streptomycetaceae</taxon>
        <taxon>Streptomyces</taxon>
    </lineage>
</organism>
<dbReference type="Pfam" id="PF12705">
    <property type="entry name" value="PDDEXK_1"/>
    <property type="match status" value="1"/>
</dbReference>
<evidence type="ECO:0000256" key="3">
    <source>
        <dbReference type="ARBA" id="ARBA00023204"/>
    </source>
</evidence>
<evidence type="ECO:0000313" key="6">
    <source>
        <dbReference type="Proteomes" id="UP000577386"/>
    </source>
</evidence>
<name>A0A7W3RP45_STRMR</name>
<dbReference type="AlphaFoldDB" id="A0A7W3RP45"/>
<accession>A0A7W3RP45</accession>
<feature type="domain" description="PD-(D/E)XK endonuclease-like" evidence="4">
    <location>
        <begin position="295"/>
        <end position="537"/>
    </location>
</feature>
<sequence>MSSSSVTDSALEGGGLVRIRLGDVRRSDRQCPQRLAAKIRPGTPRARRAVGHLTDWAMSPFHDVLNLIEFERLSIEEALADWRSAPKQAVHPGLDRWTEHAVRGYLAASAAIPAAPGVLSHGALEPVSRMWARQRGPQKAGDPEVYEEMVTDRRYAGHGVRELRIARMGSVRERPRDEMEIAVAVGVLAGGRPVLSPRWEKNRFALGGFSPARAVRLVEIGCVDASYRVLFEGSTEEAYACYTPDVEAHIDKVIAGGSYRPGENCGKCDAVATCPEVPSRPGFLGISRSDQLRRSWSVTTGRSYRKCPARAHMEDLFLPREGSAEDSDAAVRGRAVHAWIEKQHRRTPSRPCEPGDVPETPEAWECGGAAVTGFQARLGIQMIGDHALVCPQREQPGGTEFHPETPVVVYDPEADVVVVAKTDLLYRIAGRWTLRETKTARTLSEGDLLKGYPQLALAVLLADAGVLPEGDDRCRVELERLTGSGPVVSDIDITAPDVVAQARRVLEPFLSSWYTDTRYPTKPGKACGDCPFTRWCPAAAERTGE</sequence>
<dbReference type="GO" id="GO:0004386">
    <property type="term" value="F:helicase activity"/>
    <property type="evidence" value="ECO:0007669"/>
    <property type="project" value="UniProtKB-KW"/>
</dbReference>
<dbReference type="EMBL" id="JACJIJ010000002">
    <property type="protein sequence ID" value="MBA9056821.1"/>
    <property type="molecule type" value="Genomic_DNA"/>
</dbReference>
<evidence type="ECO:0000313" key="5">
    <source>
        <dbReference type="EMBL" id="MBA9056821.1"/>
    </source>
</evidence>
<keyword evidence="2" id="KW-0347">Helicase</keyword>
<keyword evidence="1" id="KW-0227">DNA damage</keyword>
<dbReference type="RefSeq" id="WP_260584376.1">
    <property type="nucleotide sequence ID" value="NZ_BAAAHW010000001.1"/>
</dbReference>
<gene>
    <name evidence="5" type="ORF">HDA42_005999</name>
</gene>
<reference evidence="5 6" key="1">
    <citation type="submission" date="2020-08" db="EMBL/GenBank/DDBJ databases">
        <title>Sequencing the genomes of 1000 actinobacteria strains.</title>
        <authorList>
            <person name="Klenk H.-P."/>
        </authorList>
    </citation>
    <scope>NUCLEOTIDE SEQUENCE [LARGE SCALE GENOMIC DNA]</scope>
    <source>
        <strain evidence="5 6">DSM 41827</strain>
    </source>
</reference>
<evidence type="ECO:0000256" key="1">
    <source>
        <dbReference type="ARBA" id="ARBA00022763"/>
    </source>
</evidence>
<comment type="caution">
    <text evidence="5">The sequence shown here is derived from an EMBL/GenBank/DDBJ whole genome shotgun (WGS) entry which is preliminary data.</text>
</comment>
<dbReference type="GeneID" id="93977281"/>
<proteinExistence type="predicted"/>
<protein>
    <recommendedName>
        <fullName evidence="4">PD-(D/E)XK endonuclease-like domain-containing protein</fullName>
    </recommendedName>
</protein>
<evidence type="ECO:0000259" key="4">
    <source>
        <dbReference type="Pfam" id="PF12705"/>
    </source>
</evidence>
<keyword evidence="3" id="KW-0234">DNA repair</keyword>
<keyword evidence="6" id="KW-1185">Reference proteome</keyword>
<dbReference type="Proteomes" id="UP000577386">
    <property type="component" value="Unassembled WGS sequence"/>
</dbReference>
<keyword evidence="2" id="KW-0378">Hydrolase</keyword>
<dbReference type="GO" id="GO:0006281">
    <property type="term" value="P:DNA repair"/>
    <property type="evidence" value="ECO:0007669"/>
    <property type="project" value="UniProtKB-KW"/>
</dbReference>
<keyword evidence="2" id="KW-0067">ATP-binding</keyword>
<evidence type="ECO:0000256" key="2">
    <source>
        <dbReference type="ARBA" id="ARBA00022806"/>
    </source>
</evidence>
<keyword evidence="2" id="KW-0547">Nucleotide-binding</keyword>
<dbReference type="InterPro" id="IPR038726">
    <property type="entry name" value="PDDEXK_AddAB-type"/>
</dbReference>